<evidence type="ECO:0000256" key="2">
    <source>
        <dbReference type="ARBA" id="ARBA00008420"/>
    </source>
</evidence>
<organism evidence="11 12">
    <name type="scientific">Sulfurifustis variabilis</name>
    <dbReference type="NCBI Taxonomy" id="1675686"/>
    <lineage>
        <taxon>Bacteria</taxon>
        <taxon>Pseudomonadati</taxon>
        <taxon>Pseudomonadota</taxon>
        <taxon>Gammaproteobacteria</taxon>
        <taxon>Acidiferrobacterales</taxon>
        <taxon>Acidiferrobacteraceae</taxon>
        <taxon>Sulfurifustis</taxon>
    </lineage>
</organism>
<comment type="pathway">
    <text evidence="1">Carbohydrate acid metabolism.</text>
</comment>
<evidence type="ECO:0000256" key="3">
    <source>
        <dbReference type="ARBA" id="ARBA00012054"/>
    </source>
</evidence>
<evidence type="ECO:0000256" key="8">
    <source>
        <dbReference type="ARBA" id="ARBA00023064"/>
    </source>
</evidence>
<dbReference type="AlphaFoldDB" id="A0A1B4V400"/>
<dbReference type="FunFam" id="3.40.50.300:FF:000522">
    <property type="entry name" value="Gluconokinase"/>
    <property type="match status" value="1"/>
</dbReference>
<keyword evidence="7 10" id="KW-0067">ATP-binding</keyword>
<keyword evidence="4 10" id="KW-0808">Transferase</keyword>
<dbReference type="Gene3D" id="3.40.50.300">
    <property type="entry name" value="P-loop containing nucleotide triphosphate hydrolases"/>
    <property type="match status" value="1"/>
</dbReference>
<dbReference type="GO" id="GO:0005524">
    <property type="term" value="F:ATP binding"/>
    <property type="evidence" value="ECO:0007669"/>
    <property type="project" value="UniProtKB-KW"/>
</dbReference>
<dbReference type="Pfam" id="PF13671">
    <property type="entry name" value="AAA_33"/>
    <property type="match status" value="1"/>
</dbReference>
<proteinExistence type="inferred from homology"/>
<dbReference type="GO" id="GO:0005737">
    <property type="term" value="C:cytoplasm"/>
    <property type="evidence" value="ECO:0007669"/>
    <property type="project" value="TreeGrafter"/>
</dbReference>
<dbReference type="RefSeq" id="WP_231971904.1">
    <property type="nucleotide sequence ID" value="NZ_AP014936.1"/>
</dbReference>
<evidence type="ECO:0000256" key="10">
    <source>
        <dbReference type="RuleBase" id="RU363066"/>
    </source>
</evidence>
<name>A0A1B4V400_9GAMM</name>
<accession>A0A1B4V400</accession>
<dbReference type="PANTHER" id="PTHR43442">
    <property type="entry name" value="GLUCONOKINASE-RELATED"/>
    <property type="match status" value="1"/>
</dbReference>
<keyword evidence="12" id="KW-1185">Reference proteome</keyword>
<evidence type="ECO:0000256" key="6">
    <source>
        <dbReference type="ARBA" id="ARBA00022777"/>
    </source>
</evidence>
<evidence type="ECO:0000256" key="1">
    <source>
        <dbReference type="ARBA" id="ARBA00004761"/>
    </source>
</evidence>
<evidence type="ECO:0000313" key="11">
    <source>
        <dbReference type="EMBL" id="BAU48273.1"/>
    </source>
</evidence>
<keyword evidence="8" id="KW-0311">Gluconate utilization</keyword>
<comment type="catalytic activity">
    <reaction evidence="9 10">
        <text>D-gluconate + ATP = 6-phospho-D-gluconate + ADP + H(+)</text>
        <dbReference type="Rhea" id="RHEA:19433"/>
        <dbReference type="ChEBI" id="CHEBI:15378"/>
        <dbReference type="ChEBI" id="CHEBI:18391"/>
        <dbReference type="ChEBI" id="CHEBI:30616"/>
        <dbReference type="ChEBI" id="CHEBI:58759"/>
        <dbReference type="ChEBI" id="CHEBI:456216"/>
        <dbReference type="EC" id="2.7.1.12"/>
    </reaction>
</comment>
<dbReference type="EMBL" id="AP014936">
    <property type="protein sequence ID" value="BAU48273.1"/>
    <property type="molecule type" value="Genomic_DNA"/>
</dbReference>
<reference evidence="11 12" key="1">
    <citation type="submission" date="2015-08" db="EMBL/GenBank/DDBJ databases">
        <title>Complete genome sequence of Sulfurifustis variabilis.</title>
        <authorList>
            <person name="Miura A."/>
            <person name="Kojima H."/>
            <person name="Fukui M."/>
        </authorList>
    </citation>
    <scope>NUCLEOTIDE SEQUENCE [LARGE SCALE GENOMIC DNA]</scope>
    <source>
        <strain evidence="12">skN76</strain>
    </source>
</reference>
<dbReference type="GO" id="GO:0046316">
    <property type="term" value="F:gluconokinase activity"/>
    <property type="evidence" value="ECO:0007669"/>
    <property type="project" value="UniProtKB-EC"/>
</dbReference>
<sequence length="175" mass="19224">MDRGEPAILVVMGVSGAGKTTVGGALARALGWRFLDGDALHSPASIDKMRRGIPLTEADRDPWLERLRQATASYLAAGERAVIACSALKRTHRSRLRVGPGVRFVYLKGGPPLLRERLRHRRGHYMKAPLLESQLATLEEPRDALTLDADLPVDVLVRRVIRAYGLKGKRTEAGD</sequence>
<dbReference type="EC" id="2.7.1.12" evidence="3 10"/>
<dbReference type="InterPro" id="IPR006001">
    <property type="entry name" value="Therm_gnt_kin"/>
</dbReference>
<comment type="similarity">
    <text evidence="2 10">Belongs to the gluconokinase GntK/GntV family.</text>
</comment>
<keyword evidence="6 10" id="KW-0418">Kinase</keyword>
<evidence type="ECO:0000313" key="12">
    <source>
        <dbReference type="Proteomes" id="UP000218899"/>
    </source>
</evidence>
<evidence type="ECO:0000256" key="9">
    <source>
        <dbReference type="ARBA" id="ARBA00048090"/>
    </source>
</evidence>
<dbReference type="CDD" id="cd02021">
    <property type="entry name" value="GntK"/>
    <property type="match status" value="1"/>
</dbReference>
<dbReference type="NCBIfam" id="TIGR01313">
    <property type="entry name" value="therm_gnt_kin"/>
    <property type="match status" value="1"/>
</dbReference>
<dbReference type="Proteomes" id="UP000218899">
    <property type="component" value="Chromosome"/>
</dbReference>
<dbReference type="PANTHER" id="PTHR43442:SF3">
    <property type="entry name" value="GLUCONOKINASE-RELATED"/>
    <property type="match status" value="1"/>
</dbReference>
<gene>
    <name evidence="11" type="ORF">SVA_1719</name>
</gene>
<keyword evidence="5 10" id="KW-0547">Nucleotide-binding</keyword>
<evidence type="ECO:0000256" key="5">
    <source>
        <dbReference type="ARBA" id="ARBA00022741"/>
    </source>
</evidence>
<evidence type="ECO:0000256" key="7">
    <source>
        <dbReference type="ARBA" id="ARBA00022840"/>
    </source>
</evidence>
<dbReference type="GO" id="GO:0019521">
    <property type="term" value="P:D-gluconate metabolic process"/>
    <property type="evidence" value="ECO:0007669"/>
    <property type="project" value="UniProtKB-KW"/>
</dbReference>
<dbReference type="SUPFAM" id="SSF52540">
    <property type="entry name" value="P-loop containing nucleoside triphosphate hydrolases"/>
    <property type="match status" value="1"/>
</dbReference>
<protein>
    <recommendedName>
        <fullName evidence="3 10">Gluconokinase</fullName>
        <ecNumber evidence="3 10">2.7.1.12</ecNumber>
    </recommendedName>
</protein>
<evidence type="ECO:0000256" key="4">
    <source>
        <dbReference type="ARBA" id="ARBA00022679"/>
    </source>
</evidence>
<dbReference type="KEGG" id="sva:SVA_1719"/>
<dbReference type="InterPro" id="IPR027417">
    <property type="entry name" value="P-loop_NTPase"/>
</dbReference>